<organism evidence="2">
    <name type="scientific">uncultured Chloroflexota bacterium</name>
    <dbReference type="NCBI Taxonomy" id="166587"/>
    <lineage>
        <taxon>Bacteria</taxon>
        <taxon>Bacillati</taxon>
        <taxon>Chloroflexota</taxon>
        <taxon>environmental samples</taxon>
    </lineage>
</organism>
<sequence>MLRVFVYGTLKPGERNFERYCARSDVGNEPAVTRGCLYDLPMGYPAMTEGAGWVHGFVLRFEDPAALAALDELEGYVPGRSETENEYYRAEVETYTPEQQSLGPAWVYLMTTEQVQRFGGQMLQGGCWRSC</sequence>
<feature type="domain" description="Gamma-glutamylcyclotransferase AIG2-like" evidence="1">
    <location>
        <begin position="4"/>
        <end position="129"/>
    </location>
</feature>
<dbReference type="InterPro" id="IPR009288">
    <property type="entry name" value="AIG2-like_dom"/>
</dbReference>
<name>A0A6J4ISV1_9CHLR</name>
<dbReference type="EMBL" id="CADCTC010000149">
    <property type="protein sequence ID" value="CAA9259214.1"/>
    <property type="molecule type" value="Genomic_DNA"/>
</dbReference>
<proteinExistence type="predicted"/>
<reference evidence="2" key="1">
    <citation type="submission" date="2020-02" db="EMBL/GenBank/DDBJ databases">
        <authorList>
            <person name="Meier V. D."/>
        </authorList>
    </citation>
    <scope>NUCLEOTIDE SEQUENCE</scope>
    <source>
        <strain evidence="2">AVDCRST_MAG77</strain>
    </source>
</reference>
<dbReference type="Pfam" id="PF06094">
    <property type="entry name" value="GGACT"/>
    <property type="match status" value="1"/>
</dbReference>
<dbReference type="InterPro" id="IPR013024">
    <property type="entry name" value="GGCT-like"/>
</dbReference>
<accession>A0A6J4ISV1</accession>
<dbReference type="AlphaFoldDB" id="A0A6J4ISV1"/>
<gene>
    <name evidence="2" type="ORF">AVDCRST_MAG77-2595</name>
</gene>
<dbReference type="CDD" id="cd06661">
    <property type="entry name" value="GGCT_like"/>
    <property type="match status" value="1"/>
</dbReference>
<dbReference type="InterPro" id="IPR036568">
    <property type="entry name" value="GGCT-like_sf"/>
</dbReference>
<protein>
    <recommendedName>
        <fullName evidence="1">Gamma-glutamylcyclotransferase AIG2-like domain-containing protein</fullName>
    </recommendedName>
</protein>
<dbReference type="SUPFAM" id="SSF110857">
    <property type="entry name" value="Gamma-glutamyl cyclotransferase-like"/>
    <property type="match status" value="1"/>
</dbReference>
<dbReference type="Gene3D" id="3.10.490.10">
    <property type="entry name" value="Gamma-glutamyl cyclotransferase-like"/>
    <property type="match status" value="1"/>
</dbReference>
<evidence type="ECO:0000259" key="1">
    <source>
        <dbReference type="Pfam" id="PF06094"/>
    </source>
</evidence>
<evidence type="ECO:0000313" key="2">
    <source>
        <dbReference type="EMBL" id="CAA9259214.1"/>
    </source>
</evidence>